<feature type="compositionally biased region" description="Basic and acidic residues" evidence="1">
    <location>
        <begin position="179"/>
        <end position="199"/>
    </location>
</feature>
<sequence length="965" mass="104425">MAAVLRPLSATNTLVSVFSPFSSQHSPTAKDSSPDATMSTDSEALKPPANPAVEALKSPATPGVEPSPVSDSGTIFTDIDDGVTEAQASTSPPDEKVPMKKTEATDRRSTQSPFERFRSPSLSLRTNSLLAYQSSLKSDESEPQSVIHVPSGFGSFPPRKADEDSEGEIDSQSSDVPETPERPDLQRARGDSNDSVRSDRTVKMPHLLGRSHDVPLPPTPLQTALPMTQDWSSTPRAQTRSDLGAFSRPPSSLASILEKDDIVGDYTTDDPSGVDSDVSRRADHYFRSTEDEIAALRTALSECWTLCNTLASLSYIHRERIFAFPQSTSATADSLHLHHQQAWKSCWKLCQNLYDSVSPTSAPSSYSSPSRPTLDLCREFCASLFDARARDNETADSVLRVSFELNNHLFNTHDRSLPEAFRERTLDFYITLCHRLMKQKARMQEESDSLLRACWSLAEMLFSLRQNAREGRKADEELLGSAVQACWELCDLFREGWTQIRPERGTPRPSQTTFTQAFQQARRAGFGIGTDDNGNPVDTSNGVTIIGLPETPTTIFEDITTVNVISPDDPEPQPNILVLGADAPAEMGVHSTSSTPAPQQIVVMPNQHQQLQREPGIFTHIVRGGHAAPASASMLGLVNTINMGQTPMSANATTTSRRFWSSASSAASAASASEVTQGGGFGSRSAHATTRNPPLPQYTNSHSSTINPNTRVQRQPAAPSSTRTLTANSVSAHNNQQQAQAQKRNAVTRSGEDRALLLLKLLLIKAALLTNRGFHPNASDSKLNSLPLFAKSLPDTAFGTQVWQVSLLDNYRKAVLNDPAMRDLDLSRLVVVNNNKKGSEGDDKDQDLGEVVVNVNPVEVALAVRGMTAAVYGFGWLRDLYRFVWGFYVEEVLNARGEEVAAVQGKLGQQGSGAPQVSRRKSSGNQPSQSGGGKAAAAGSTAGIASGTDDESGESGLEEEQHVTA</sequence>
<proteinExistence type="predicted"/>
<dbReference type="OrthoDB" id="5230484at2759"/>
<dbReference type="STRING" id="1664694.A0A0N1H687"/>
<comment type="caution">
    <text evidence="3">The sequence shown here is derived from an EMBL/GenBank/DDBJ whole genome shotgun (WGS) entry which is preliminary data.</text>
</comment>
<reference evidence="3 4" key="1">
    <citation type="submission" date="2015-06" db="EMBL/GenBank/DDBJ databases">
        <title>Draft genome of the ant-associated black yeast Phialophora attae CBS 131958.</title>
        <authorList>
            <person name="Moreno L.F."/>
            <person name="Stielow B.J."/>
            <person name="de Hoog S."/>
            <person name="Vicente V.A."/>
            <person name="Weiss V.A."/>
            <person name="de Vries M."/>
            <person name="Cruz L.M."/>
            <person name="Souza E.M."/>
        </authorList>
    </citation>
    <scope>NUCLEOTIDE SEQUENCE [LARGE SCALE GENOMIC DNA]</scope>
    <source>
        <strain evidence="3 4">CBS 131958</strain>
    </source>
</reference>
<keyword evidence="4" id="KW-1185">Reference proteome</keyword>
<organism evidence="3 4">
    <name type="scientific">Cyphellophora attinorum</name>
    <dbReference type="NCBI Taxonomy" id="1664694"/>
    <lineage>
        <taxon>Eukaryota</taxon>
        <taxon>Fungi</taxon>
        <taxon>Dikarya</taxon>
        <taxon>Ascomycota</taxon>
        <taxon>Pezizomycotina</taxon>
        <taxon>Eurotiomycetes</taxon>
        <taxon>Chaetothyriomycetidae</taxon>
        <taxon>Chaetothyriales</taxon>
        <taxon>Cyphellophoraceae</taxon>
        <taxon>Cyphellophora</taxon>
    </lineage>
</organism>
<dbReference type="VEuPathDB" id="FungiDB:AB675_4039"/>
<feature type="region of interest" description="Disordered" evidence="1">
    <location>
        <begin position="675"/>
        <end position="749"/>
    </location>
</feature>
<name>A0A0N1H687_9EURO</name>
<dbReference type="Proteomes" id="UP000038010">
    <property type="component" value="Unassembled WGS sequence"/>
</dbReference>
<feature type="region of interest" description="Disordered" evidence="1">
    <location>
        <begin position="229"/>
        <end position="250"/>
    </location>
</feature>
<gene>
    <name evidence="3" type="ORF">AB675_4039</name>
</gene>
<feature type="compositionally biased region" description="Polar residues" evidence="1">
    <location>
        <begin position="120"/>
        <end position="136"/>
    </location>
</feature>
<feature type="compositionally biased region" description="Low complexity" evidence="1">
    <location>
        <begin position="923"/>
        <end position="947"/>
    </location>
</feature>
<dbReference type="EMBL" id="LFJN01000023">
    <property type="protein sequence ID" value="KPI37592.1"/>
    <property type="molecule type" value="Genomic_DNA"/>
</dbReference>
<evidence type="ECO:0000259" key="2">
    <source>
        <dbReference type="Pfam" id="PF24616"/>
    </source>
</evidence>
<evidence type="ECO:0000313" key="3">
    <source>
        <dbReference type="EMBL" id="KPI37592.1"/>
    </source>
</evidence>
<feature type="compositionally biased region" description="Polar residues" evidence="1">
    <location>
        <begin position="18"/>
        <end position="42"/>
    </location>
</feature>
<feature type="compositionally biased region" description="Polar residues" evidence="1">
    <location>
        <begin position="229"/>
        <end position="241"/>
    </location>
</feature>
<feature type="region of interest" description="Disordered" evidence="1">
    <location>
        <begin position="906"/>
        <end position="965"/>
    </location>
</feature>
<feature type="compositionally biased region" description="Polar residues" evidence="1">
    <location>
        <begin position="686"/>
        <end position="726"/>
    </location>
</feature>
<feature type="region of interest" description="Disordered" evidence="1">
    <location>
        <begin position="18"/>
        <end position="199"/>
    </location>
</feature>
<protein>
    <recommendedName>
        <fullName evidence="2">DUF7624 domain-containing protein</fullName>
    </recommendedName>
</protein>
<dbReference type="GeneID" id="28736027"/>
<feature type="compositionally biased region" description="Acidic residues" evidence="1">
    <location>
        <begin position="948"/>
        <end position="958"/>
    </location>
</feature>
<dbReference type="Pfam" id="PF24616">
    <property type="entry name" value="DUF7624"/>
    <property type="match status" value="1"/>
</dbReference>
<dbReference type="InterPro" id="IPR056041">
    <property type="entry name" value="DUF7624"/>
</dbReference>
<evidence type="ECO:0000313" key="4">
    <source>
        <dbReference type="Proteomes" id="UP000038010"/>
    </source>
</evidence>
<evidence type="ECO:0000256" key="1">
    <source>
        <dbReference type="SAM" id="MobiDB-lite"/>
    </source>
</evidence>
<feature type="compositionally biased region" description="Basic and acidic residues" evidence="1">
    <location>
        <begin position="93"/>
        <end position="109"/>
    </location>
</feature>
<dbReference type="RefSeq" id="XP_017997555.1">
    <property type="nucleotide sequence ID" value="XM_018144147.1"/>
</dbReference>
<accession>A0A0N1H687</accession>
<dbReference type="AlphaFoldDB" id="A0A0N1H687"/>
<feature type="compositionally biased region" description="Low complexity" evidence="1">
    <location>
        <begin position="727"/>
        <end position="745"/>
    </location>
</feature>
<feature type="domain" description="DUF7624" evidence="2">
    <location>
        <begin position="747"/>
        <end position="898"/>
    </location>
</feature>